<comment type="caution">
    <text evidence="1">The sequence shown here is derived from an EMBL/GenBank/DDBJ whole genome shotgun (WGS) entry which is preliminary data.</text>
</comment>
<organism evidence="1 2">
    <name type="scientific">Rhizophagus irregularis</name>
    <dbReference type="NCBI Taxonomy" id="588596"/>
    <lineage>
        <taxon>Eukaryota</taxon>
        <taxon>Fungi</taxon>
        <taxon>Fungi incertae sedis</taxon>
        <taxon>Mucoromycota</taxon>
        <taxon>Glomeromycotina</taxon>
        <taxon>Glomeromycetes</taxon>
        <taxon>Glomerales</taxon>
        <taxon>Glomeraceae</taxon>
        <taxon>Rhizophagus</taxon>
    </lineage>
</organism>
<evidence type="ECO:0000313" key="2">
    <source>
        <dbReference type="Proteomes" id="UP000232688"/>
    </source>
</evidence>
<evidence type="ECO:0000313" key="1">
    <source>
        <dbReference type="EMBL" id="PKC56440.1"/>
    </source>
</evidence>
<dbReference type="VEuPathDB" id="FungiDB:RhiirA1_402142"/>
<gene>
    <name evidence="1" type="ORF">RhiirA1_402142</name>
</gene>
<sequence>MNRNEMQDEDILPYIKKYIMEKKRVKYLAVEVKNKDLFSLKDESQLEPSHESTIPRKFEIRKLPDTQNWKKSEEIRKHKLLLMIGGIWDLKLELSAGYGLCPLWPGPCYGSLPLKDAKNHNNLPINNDS</sequence>
<proteinExistence type="predicted"/>
<protein>
    <submittedName>
        <fullName evidence="1">Uncharacterized protein</fullName>
    </submittedName>
</protein>
<dbReference type="AlphaFoldDB" id="A0A2N0QZL0"/>
<dbReference type="Proteomes" id="UP000232688">
    <property type="component" value="Unassembled WGS sequence"/>
</dbReference>
<reference evidence="1 2" key="2">
    <citation type="submission" date="2017-10" db="EMBL/GenBank/DDBJ databases">
        <title>Genome analyses suggest a sexual origin of heterokaryosis in a supposedly ancient asexual fungus.</title>
        <authorList>
            <person name="Corradi N."/>
            <person name="Sedzielewska K."/>
            <person name="Noel J."/>
            <person name="Charron P."/>
            <person name="Farinelli L."/>
            <person name="Marton T."/>
            <person name="Kruger M."/>
            <person name="Pelin A."/>
            <person name="Brachmann A."/>
            <person name="Corradi N."/>
        </authorList>
    </citation>
    <scope>NUCLEOTIDE SEQUENCE [LARGE SCALE GENOMIC DNA]</scope>
    <source>
        <strain evidence="1 2">A1</strain>
    </source>
</reference>
<accession>A0A2N0QZL0</accession>
<reference evidence="1 2" key="1">
    <citation type="submission" date="2017-10" db="EMBL/GenBank/DDBJ databases">
        <title>Extensive intraspecific genome diversity in a model arbuscular mycorrhizal fungus.</title>
        <authorList>
            <person name="Chen E.C.H."/>
            <person name="Morin E."/>
            <person name="Baudet D."/>
            <person name="Noel J."/>
            <person name="Ndikumana S."/>
            <person name="Charron P."/>
            <person name="St-Onge C."/>
            <person name="Giorgi J."/>
            <person name="Grigoriev I.V."/>
            <person name="Roux C."/>
            <person name="Martin F.M."/>
            <person name="Corradi N."/>
        </authorList>
    </citation>
    <scope>NUCLEOTIDE SEQUENCE [LARGE SCALE GENOMIC DNA]</scope>
    <source>
        <strain evidence="1 2">A1</strain>
    </source>
</reference>
<dbReference type="EMBL" id="LLXH01002146">
    <property type="protein sequence ID" value="PKC56440.1"/>
    <property type="molecule type" value="Genomic_DNA"/>
</dbReference>
<name>A0A2N0QZL0_9GLOM</name>